<sequence length="326" mass="38386">MEVPQVVVKPCSVLLERVTPLKNNSNNSDSPKPTRKSLETYPQTINRECLFCNKNLHIVSNLYTHLRRHLGERPNTCSKCELEFSTKTGLNSHKTVHGERVFTCDECPASFRNRNALLNHTRCVHLKERRYKCNICSSTFGEARTLKSHIKSHLNEKHYQCDKCKKRFSSKQGLDFHRRQHATRGNYPCSKCKRIFINEEGVKSHFLRKHGKPEERPFPCLFCEERWCTNKDLEQHLRVNHIQEAPYICEVCGEEFATAQRLKYHRQKHPSIAKKFKCLECSKEFEWQASLACHKRFFHRQEKLTCHICFKQLANLSNLNRHVKGH</sequence>
<protein>
    <recommendedName>
        <fullName evidence="6">C2H2-type domain-containing protein</fullName>
    </recommendedName>
</protein>
<dbReference type="Pfam" id="PF13894">
    <property type="entry name" value="zf-C2H2_4"/>
    <property type="match status" value="1"/>
</dbReference>
<accession>A0ABP1QDK6</accession>
<dbReference type="SMART" id="SM00355">
    <property type="entry name" value="ZnF_C2H2"/>
    <property type="match status" value="10"/>
</dbReference>
<evidence type="ECO:0000256" key="1">
    <source>
        <dbReference type="ARBA" id="ARBA00022723"/>
    </source>
</evidence>
<dbReference type="InterPro" id="IPR013087">
    <property type="entry name" value="Znf_C2H2_type"/>
</dbReference>
<gene>
    <name evidence="7" type="ORF">ODALV1_LOCUS9793</name>
</gene>
<evidence type="ECO:0000256" key="3">
    <source>
        <dbReference type="ARBA" id="ARBA00022771"/>
    </source>
</evidence>
<dbReference type="Gene3D" id="3.30.160.60">
    <property type="entry name" value="Classic Zinc Finger"/>
    <property type="match status" value="5"/>
</dbReference>
<keyword evidence="4" id="KW-0862">Zinc</keyword>
<reference evidence="7 8" key="1">
    <citation type="submission" date="2024-08" db="EMBL/GenBank/DDBJ databases">
        <authorList>
            <person name="Cucini C."/>
            <person name="Frati F."/>
        </authorList>
    </citation>
    <scope>NUCLEOTIDE SEQUENCE [LARGE SCALE GENOMIC DNA]</scope>
</reference>
<dbReference type="PANTHER" id="PTHR24379">
    <property type="entry name" value="KRAB AND ZINC FINGER DOMAIN-CONTAINING"/>
    <property type="match status" value="1"/>
</dbReference>
<evidence type="ECO:0000256" key="2">
    <source>
        <dbReference type="ARBA" id="ARBA00022737"/>
    </source>
</evidence>
<dbReference type="SUPFAM" id="SSF57667">
    <property type="entry name" value="beta-beta-alpha zinc fingers"/>
    <property type="match status" value="5"/>
</dbReference>
<dbReference type="InterPro" id="IPR036236">
    <property type="entry name" value="Znf_C2H2_sf"/>
</dbReference>
<evidence type="ECO:0000313" key="7">
    <source>
        <dbReference type="EMBL" id="CAL8097952.1"/>
    </source>
</evidence>
<dbReference type="PROSITE" id="PS00028">
    <property type="entry name" value="ZINC_FINGER_C2H2_1"/>
    <property type="match status" value="10"/>
</dbReference>
<feature type="domain" description="C2H2-type" evidence="6">
    <location>
        <begin position="102"/>
        <end position="130"/>
    </location>
</feature>
<dbReference type="Proteomes" id="UP001642540">
    <property type="component" value="Unassembled WGS sequence"/>
</dbReference>
<feature type="domain" description="C2H2-type" evidence="6">
    <location>
        <begin position="75"/>
        <end position="97"/>
    </location>
</feature>
<feature type="domain" description="C2H2-type" evidence="6">
    <location>
        <begin position="247"/>
        <end position="269"/>
    </location>
</feature>
<feature type="domain" description="C2H2-type" evidence="6">
    <location>
        <begin position="159"/>
        <end position="186"/>
    </location>
</feature>
<dbReference type="PANTHER" id="PTHR24379:SF121">
    <property type="entry name" value="C2H2-TYPE DOMAIN-CONTAINING PROTEIN"/>
    <property type="match status" value="1"/>
</dbReference>
<dbReference type="Pfam" id="PF00096">
    <property type="entry name" value="zf-C2H2"/>
    <property type="match status" value="4"/>
</dbReference>
<feature type="domain" description="C2H2-type" evidence="6">
    <location>
        <begin position="47"/>
        <end position="74"/>
    </location>
</feature>
<dbReference type="PROSITE" id="PS50157">
    <property type="entry name" value="ZINC_FINGER_C2H2_2"/>
    <property type="match status" value="10"/>
</dbReference>
<organism evidence="7 8">
    <name type="scientific">Orchesella dallaii</name>
    <dbReference type="NCBI Taxonomy" id="48710"/>
    <lineage>
        <taxon>Eukaryota</taxon>
        <taxon>Metazoa</taxon>
        <taxon>Ecdysozoa</taxon>
        <taxon>Arthropoda</taxon>
        <taxon>Hexapoda</taxon>
        <taxon>Collembola</taxon>
        <taxon>Entomobryomorpha</taxon>
        <taxon>Entomobryoidea</taxon>
        <taxon>Orchesellidae</taxon>
        <taxon>Orchesellinae</taxon>
        <taxon>Orchesella</taxon>
    </lineage>
</organism>
<feature type="domain" description="C2H2-type" evidence="6">
    <location>
        <begin position="131"/>
        <end position="158"/>
    </location>
</feature>
<feature type="domain" description="C2H2-type" evidence="6">
    <location>
        <begin position="276"/>
        <end position="304"/>
    </location>
</feature>
<feature type="domain" description="C2H2-type" evidence="6">
    <location>
        <begin position="187"/>
        <end position="215"/>
    </location>
</feature>
<evidence type="ECO:0000313" key="8">
    <source>
        <dbReference type="Proteomes" id="UP001642540"/>
    </source>
</evidence>
<evidence type="ECO:0000256" key="4">
    <source>
        <dbReference type="ARBA" id="ARBA00022833"/>
    </source>
</evidence>
<comment type="caution">
    <text evidence="7">The sequence shown here is derived from an EMBL/GenBank/DDBJ whole genome shotgun (WGS) entry which is preliminary data.</text>
</comment>
<proteinExistence type="predicted"/>
<evidence type="ECO:0000259" key="6">
    <source>
        <dbReference type="PROSITE" id="PS50157"/>
    </source>
</evidence>
<evidence type="ECO:0000256" key="5">
    <source>
        <dbReference type="PROSITE-ProRule" id="PRU00042"/>
    </source>
</evidence>
<feature type="domain" description="C2H2-type" evidence="6">
    <location>
        <begin position="218"/>
        <end position="246"/>
    </location>
</feature>
<keyword evidence="2" id="KW-0677">Repeat</keyword>
<dbReference type="EMBL" id="CAXLJM020000030">
    <property type="protein sequence ID" value="CAL8097952.1"/>
    <property type="molecule type" value="Genomic_DNA"/>
</dbReference>
<keyword evidence="3 5" id="KW-0863">Zinc-finger</keyword>
<feature type="domain" description="C2H2-type" evidence="6">
    <location>
        <begin position="304"/>
        <end position="326"/>
    </location>
</feature>
<name>A0ABP1QDK6_9HEXA</name>
<keyword evidence="1" id="KW-0479">Metal-binding</keyword>
<keyword evidence="8" id="KW-1185">Reference proteome</keyword>